<evidence type="ECO:0000313" key="2">
    <source>
        <dbReference type="Proteomes" id="UP000290439"/>
    </source>
</evidence>
<dbReference type="InterPro" id="IPR009351">
    <property type="entry name" value="AlkZ-like"/>
</dbReference>
<dbReference type="Pfam" id="PF06224">
    <property type="entry name" value="AlkZ-like"/>
    <property type="match status" value="1"/>
</dbReference>
<dbReference type="EMBL" id="LR215973">
    <property type="protein sequence ID" value="VFA97682.1"/>
    <property type="molecule type" value="Genomic_DNA"/>
</dbReference>
<organism evidence="1 2">
    <name type="scientific">Nocardia cyriacigeorgica</name>
    <dbReference type="NCBI Taxonomy" id="135487"/>
    <lineage>
        <taxon>Bacteria</taxon>
        <taxon>Bacillati</taxon>
        <taxon>Actinomycetota</taxon>
        <taxon>Actinomycetes</taxon>
        <taxon>Mycobacteriales</taxon>
        <taxon>Nocardiaceae</taxon>
        <taxon>Nocardia</taxon>
    </lineage>
</organism>
<dbReference type="Proteomes" id="UP000290439">
    <property type="component" value="Chromosome"/>
</dbReference>
<dbReference type="AlphaFoldDB" id="A0A4U8VWD0"/>
<evidence type="ECO:0008006" key="3">
    <source>
        <dbReference type="Google" id="ProtNLM"/>
    </source>
</evidence>
<evidence type="ECO:0000313" key="1">
    <source>
        <dbReference type="EMBL" id="VFA97682.1"/>
    </source>
</evidence>
<sequence>MAGALVVERRRWLGYRWHNHGFGEAADGWLDRLLLLGIQDGRPEGALRSLRARSVSAQIGPGEPLVTMWSVRGAPHAHRLDRLDFVSAANTPIPADSGGAARVRAVDTVAEALRAVVTGPITKSEASTAVTQRVPDALVSWCERCRAHHVPDGLFRTAGCRAQILVGSDERRSTLLYPAPAHAHERPRRPRATVLDTFFRVNGPITRPLFAEWLGVEPADIASEWQDADPVPVRVEDRRYSLPAAVIDDLLAAPDADGTVLVPPHDPYLRHTDRALLVPDAGRRKLIWRPVSAPGAVLDAGEVVGIWRYRRGENLVTVTGFEALGAGLRRRIDHAAEVMVADASGRAGVEIAFD</sequence>
<dbReference type="PANTHER" id="PTHR38479:SF2">
    <property type="entry name" value="WINGED HELIX DNA-BINDING DOMAIN-CONTAINING PROTEIN"/>
    <property type="match status" value="1"/>
</dbReference>
<proteinExistence type="predicted"/>
<reference evidence="1 2" key="1">
    <citation type="submission" date="2019-02" db="EMBL/GenBank/DDBJ databases">
        <authorList>
            <consortium name="Pathogen Informatics"/>
        </authorList>
    </citation>
    <scope>NUCLEOTIDE SEQUENCE [LARGE SCALE GENOMIC DNA]</scope>
    <source>
        <strain evidence="1 2">3012STDY6756504</strain>
    </source>
</reference>
<protein>
    <recommendedName>
        <fullName evidence="3">Winged helix DNA-binding domain-containing protein</fullName>
    </recommendedName>
</protein>
<dbReference type="PANTHER" id="PTHR38479">
    <property type="entry name" value="LMO0824 PROTEIN"/>
    <property type="match status" value="1"/>
</dbReference>
<dbReference type="RefSeq" id="WP_130916503.1">
    <property type="nucleotide sequence ID" value="NZ_LR215973.1"/>
</dbReference>
<gene>
    <name evidence="1" type="ORF">NCTC10797_01446</name>
</gene>
<name>A0A4U8VWD0_9NOCA</name>
<accession>A0A4U8VWD0</accession>